<accession>A0A9W5TDD5</accession>
<dbReference type="AlphaFoldDB" id="A0A9W5TDD5"/>
<dbReference type="EMBL" id="BLIY01000020">
    <property type="protein sequence ID" value="GFE55326.1"/>
    <property type="molecule type" value="Genomic_DNA"/>
</dbReference>
<comment type="caution">
    <text evidence="11">The sequence shown here is derived from an EMBL/GenBank/DDBJ whole genome shotgun (WGS) entry which is preliminary data.</text>
</comment>
<dbReference type="GO" id="GO:0006355">
    <property type="term" value="P:regulation of DNA-templated transcription"/>
    <property type="evidence" value="ECO:0007669"/>
    <property type="project" value="TreeGrafter"/>
</dbReference>
<dbReference type="InterPro" id="IPR035248">
    <property type="entry name" value="PRMT5_C"/>
</dbReference>
<dbReference type="SUPFAM" id="SSF53335">
    <property type="entry name" value="S-adenosyl-L-methionine-dependent methyltransferases"/>
    <property type="match status" value="1"/>
</dbReference>
<dbReference type="PROSITE" id="PS51678">
    <property type="entry name" value="SAM_MT_PRMT"/>
    <property type="match status" value="1"/>
</dbReference>
<dbReference type="InterPro" id="IPR007857">
    <property type="entry name" value="Arg_MeTrfase_PRMT5"/>
</dbReference>
<dbReference type="GO" id="GO:0032259">
    <property type="term" value="P:methylation"/>
    <property type="evidence" value="ECO:0007669"/>
    <property type="project" value="UniProtKB-KW"/>
</dbReference>
<feature type="active site" description="Proton donor/acceptor" evidence="5">
    <location>
        <position position="458"/>
    </location>
</feature>
<dbReference type="Pfam" id="PF17286">
    <property type="entry name" value="PRMT5_C"/>
    <property type="match status" value="1"/>
</dbReference>
<feature type="domain" description="PRMT5 arginine-N-methyltransferase" evidence="8">
    <location>
        <begin position="292"/>
        <end position="471"/>
    </location>
</feature>
<feature type="binding site" evidence="6">
    <location>
        <begin position="433"/>
        <end position="434"/>
    </location>
    <ligand>
        <name>S-adenosyl-L-methionine</name>
        <dbReference type="ChEBI" id="CHEBI:59789"/>
    </ligand>
</feature>
<name>A0A9W5TDD5_BABOV</name>
<dbReference type="PIRSF" id="PIRSF015894">
    <property type="entry name" value="Skb1_MeTrfase"/>
    <property type="match status" value="1"/>
</dbReference>
<evidence type="ECO:0000256" key="4">
    <source>
        <dbReference type="PIRNR" id="PIRNR015894"/>
    </source>
</evidence>
<feature type="domain" description="PRMT5 TIM barrel" evidence="9">
    <location>
        <begin position="51"/>
        <end position="235"/>
    </location>
</feature>
<evidence type="ECO:0000256" key="6">
    <source>
        <dbReference type="PIRSR" id="PIRSR015894-2"/>
    </source>
</evidence>
<protein>
    <recommendedName>
        <fullName evidence="4">Protein arginine N-methyltransferase</fullName>
    </recommendedName>
</protein>
<evidence type="ECO:0000313" key="12">
    <source>
        <dbReference type="Proteomes" id="UP001057455"/>
    </source>
</evidence>
<dbReference type="Gene3D" id="3.20.20.150">
    <property type="entry name" value="Divalent-metal-dependent TIM barrel enzymes"/>
    <property type="match status" value="1"/>
</dbReference>
<evidence type="ECO:0000256" key="1">
    <source>
        <dbReference type="ARBA" id="ARBA00022603"/>
    </source>
</evidence>
<feature type="domain" description="PRMT5 oligomerisation" evidence="10">
    <location>
        <begin position="487"/>
        <end position="664"/>
    </location>
</feature>
<dbReference type="InterPro" id="IPR035075">
    <property type="entry name" value="PRMT5"/>
</dbReference>
<dbReference type="Gene3D" id="3.40.50.150">
    <property type="entry name" value="Vaccinia Virus protein VP39"/>
    <property type="match status" value="1"/>
</dbReference>
<feature type="site" description="Critical for specifying symmetric addition of methyl groups" evidence="7">
    <location>
        <position position="322"/>
    </location>
</feature>
<dbReference type="GO" id="GO:0005829">
    <property type="term" value="C:cytosol"/>
    <property type="evidence" value="ECO:0007669"/>
    <property type="project" value="TreeGrafter"/>
</dbReference>
<evidence type="ECO:0000256" key="5">
    <source>
        <dbReference type="PIRSR" id="PIRSR015894-1"/>
    </source>
</evidence>
<evidence type="ECO:0000256" key="2">
    <source>
        <dbReference type="ARBA" id="ARBA00022679"/>
    </source>
</evidence>
<reference evidence="11" key="1">
    <citation type="submission" date="2019-12" db="EMBL/GenBank/DDBJ databases">
        <title>Genome sequence of Babesia ovis.</title>
        <authorList>
            <person name="Yamagishi J."/>
            <person name="Sevinc F."/>
            <person name="Xuan X."/>
        </authorList>
    </citation>
    <scope>NUCLEOTIDE SEQUENCE</scope>
    <source>
        <strain evidence="11">Selcuk</strain>
    </source>
</reference>
<keyword evidence="3 4" id="KW-0949">S-adenosyl-L-methionine</keyword>
<keyword evidence="2 4" id="KW-0808">Transferase</keyword>
<dbReference type="GO" id="GO:0016274">
    <property type="term" value="F:protein-arginine N-methyltransferase activity"/>
    <property type="evidence" value="ECO:0007669"/>
    <property type="project" value="InterPro"/>
</dbReference>
<dbReference type="InterPro" id="IPR035247">
    <property type="entry name" value="PRMT5_TIM"/>
</dbReference>
<dbReference type="OrthoDB" id="1368803at2759"/>
<evidence type="ECO:0000313" key="11">
    <source>
        <dbReference type="EMBL" id="GFE55326.1"/>
    </source>
</evidence>
<feature type="binding site" evidence="6">
    <location>
        <position position="319"/>
    </location>
    <ligand>
        <name>S-adenosyl-L-methionine</name>
        <dbReference type="ChEBI" id="CHEBI:59789"/>
    </ligand>
</feature>
<dbReference type="Pfam" id="PF05185">
    <property type="entry name" value="PRMT5"/>
    <property type="match status" value="1"/>
</dbReference>
<feature type="binding site" evidence="6">
    <location>
        <begin position="328"/>
        <end position="329"/>
    </location>
    <ligand>
        <name>S-adenosyl-L-methionine</name>
        <dbReference type="ChEBI" id="CHEBI:59789"/>
    </ligand>
</feature>
<evidence type="ECO:0000259" key="8">
    <source>
        <dbReference type="Pfam" id="PF05185"/>
    </source>
</evidence>
<gene>
    <name evidence="11" type="ORF">BaOVIS_027300</name>
</gene>
<evidence type="ECO:0000256" key="7">
    <source>
        <dbReference type="PIRSR" id="PIRSR015894-3"/>
    </source>
</evidence>
<dbReference type="GO" id="GO:0005634">
    <property type="term" value="C:nucleus"/>
    <property type="evidence" value="ECO:0007669"/>
    <property type="project" value="TreeGrafter"/>
</dbReference>
<evidence type="ECO:0000259" key="10">
    <source>
        <dbReference type="Pfam" id="PF17286"/>
    </source>
</evidence>
<evidence type="ECO:0000259" key="9">
    <source>
        <dbReference type="Pfam" id="PF17285"/>
    </source>
</evidence>
<dbReference type="InterPro" id="IPR025799">
    <property type="entry name" value="Arg_MeTrfase"/>
</dbReference>
<dbReference type="PANTHER" id="PTHR10738:SF0">
    <property type="entry name" value="PROTEIN ARGININE N-METHYLTRANSFERASE 5"/>
    <property type="match status" value="1"/>
</dbReference>
<dbReference type="Gene3D" id="2.70.160.11">
    <property type="entry name" value="Hnrnp arginine n-methyltransferase1"/>
    <property type="match status" value="1"/>
</dbReference>
<feature type="active site" description="Proton donor/acceptor" evidence="5">
    <location>
        <position position="449"/>
    </location>
</feature>
<comment type="similarity">
    <text evidence="4">Belongs to the class I-like SAM-binding methyltransferase superfamily.</text>
</comment>
<dbReference type="Pfam" id="PF17285">
    <property type="entry name" value="PRMT5_TIM"/>
    <property type="match status" value="1"/>
</dbReference>
<sequence length="668" mass="75622">MTAPSRSGPVRPPLIFGWNVHTPNTGDLLRIIKIIEGAGISFVALNLNSAEDGGNEETFVPLCGSDLVLTYNYWSQRIVARIDNVGGAFKAYLEWAAYLGLRAVCIHCEPIFQQAGSLSETHELLANLAQRLKAYLHSPNMPTVCLSFAANDAAWGYWSAIHEMTNYTPQLKVAILIDEDNAEHLERWIAEPLTAVIIRESLFVKEGENVRLKPAVVPHLMFLLTHDVKIMLSGDFNFNLLREASELRSTDSLELISLRDLETPPMENGIGIKEAMSAVKAVYAAMPPLSEAQKFSIEYHDVLQEPLQPVRDNLETATYEYFERCTRKYAQYESAINAWLKDFLAGKIPRINAAENGCLGGKQEPCTRPVIYIVGAGRGPLVDCSLRALNHHKVEEFSIYALEKNPATVFTLKHKIATNAINGWNKVKIIFQDMRTLKPSEPADLVLSELLGSFGDNELAPECLDGVQNAFHSYYPGHNVTFMPNSFISYAEPVYAPKVWANLNLLKTEKHFQQPYIVALHKMCKIVDEPKACFKYEHPNEHVKKWKRGDGDLPGTCLHPNDHNDRYICVTYKAKLDCFIHGFAGYFECMLYGDIKMSIVPGVMDDQISWFPMFFPLLSPIYVKESQLIMLHFWRKHDERRIWHEWALTLPHVTTLHNSNGTCHSVMR</sequence>
<dbReference type="InterPro" id="IPR029063">
    <property type="entry name" value="SAM-dependent_MTases_sf"/>
</dbReference>
<keyword evidence="1 4" id="KW-0489">Methyltransferase</keyword>
<keyword evidence="12" id="KW-1185">Reference proteome</keyword>
<feature type="binding site" evidence="6">
    <location>
        <position position="403"/>
    </location>
    <ligand>
        <name>S-adenosyl-L-methionine</name>
        <dbReference type="ChEBI" id="CHEBI:59789"/>
    </ligand>
</feature>
<dbReference type="Proteomes" id="UP001057455">
    <property type="component" value="Unassembled WGS sequence"/>
</dbReference>
<organism evidence="11 12">
    <name type="scientific">Babesia ovis</name>
    <dbReference type="NCBI Taxonomy" id="5869"/>
    <lineage>
        <taxon>Eukaryota</taxon>
        <taxon>Sar</taxon>
        <taxon>Alveolata</taxon>
        <taxon>Apicomplexa</taxon>
        <taxon>Aconoidasida</taxon>
        <taxon>Piroplasmida</taxon>
        <taxon>Babesiidae</taxon>
        <taxon>Babesia</taxon>
    </lineage>
</organism>
<evidence type="ECO:0000256" key="3">
    <source>
        <dbReference type="ARBA" id="ARBA00022691"/>
    </source>
</evidence>
<dbReference type="PANTHER" id="PTHR10738">
    <property type="entry name" value="PROTEIN ARGININE N-METHYLTRANSFERASE 5"/>
    <property type="match status" value="1"/>
</dbReference>
<proteinExistence type="inferred from homology"/>